<dbReference type="SUPFAM" id="SSF75217">
    <property type="entry name" value="alpha/beta knot"/>
    <property type="match status" value="1"/>
</dbReference>
<accession>A0ABT2TK12</accession>
<dbReference type="Gene3D" id="3.30.1330.30">
    <property type="match status" value="1"/>
</dbReference>
<keyword evidence="7" id="KW-1185">Reference proteome</keyword>
<reference evidence="6 7" key="1">
    <citation type="journal article" date="2021" name="ISME Commun">
        <title>Automated analysis of genomic sequences facilitates high-throughput and comprehensive description of bacteria.</title>
        <authorList>
            <person name="Hitch T.C.A."/>
        </authorList>
    </citation>
    <scope>NUCLEOTIDE SEQUENCE [LARGE SCALE GENOMIC DNA]</scope>
    <source>
        <strain evidence="6 7">Sanger_109</strain>
    </source>
</reference>
<sequence length="256" mass="28611">MITSTGNQQVKNLVQLKKKAKVRKEQNVFLAEGLKMFQEAPEDRIRQVYVSESFEREHGEALLNHRYEVLADFVFSYVSDTKTPQGVLCLVEQASWELKDLVEQPDPCLLVLENIQDPGNLGTMFRSAEGAGFSGVIMDGSTADIYNPKTIRSTMGSIYRVPFVTAKDLPAAVLELKELGVRVYAAHLKGTCCYDEPDYKKASAFLIGNEGNGLTDQLAELADEYVKIPMEGRLESLNAAVAASLFMYETNRQRRK</sequence>
<dbReference type="RefSeq" id="WP_158425263.1">
    <property type="nucleotide sequence ID" value="NZ_JAOQJQ010000003.1"/>
</dbReference>
<dbReference type="Pfam" id="PF00588">
    <property type="entry name" value="SpoU_methylase"/>
    <property type="match status" value="1"/>
</dbReference>
<keyword evidence="2 6" id="KW-0489">Methyltransferase</keyword>
<dbReference type="CDD" id="cd18095">
    <property type="entry name" value="SpoU-like_rRNA-MTase"/>
    <property type="match status" value="1"/>
</dbReference>
<dbReference type="InterPro" id="IPR029026">
    <property type="entry name" value="tRNA_m1G_MTases_N"/>
</dbReference>
<feature type="domain" description="tRNA/rRNA methyltransferase SpoU type" evidence="4">
    <location>
        <begin position="109"/>
        <end position="248"/>
    </location>
</feature>
<dbReference type="GO" id="GO:0032259">
    <property type="term" value="P:methylation"/>
    <property type="evidence" value="ECO:0007669"/>
    <property type="project" value="UniProtKB-KW"/>
</dbReference>
<evidence type="ECO:0000313" key="7">
    <source>
        <dbReference type="Proteomes" id="UP001652442"/>
    </source>
</evidence>
<evidence type="ECO:0000259" key="4">
    <source>
        <dbReference type="Pfam" id="PF00588"/>
    </source>
</evidence>
<dbReference type="EMBL" id="JAOQJQ010000003">
    <property type="protein sequence ID" value="MCU6762563.1"/>
    <property type="molecule type" value="Genomic_DNA"/>
</dbReference>
<comment type="caution">
    <text evidence="6">The sequence shown here is derived from an EMBL/GenBank/DDBJ whole genome shotgun (WGS) entry which is preliminary data.</text>
</comment>
<evidence type="ECO:0000313" key="6">
    <source>
        <dbReference type="EMBL" id="MCU6762563.1"/>
    </source>
</evidence>
<gene>
    <name evidence="6" type="ORF">OCV88_09475</name>
</gene>
<name>A0ABT2TK12_9FIRM</name>
<dbReference type="SUPFAM" id="SSF55315">
    <property type="entry name" value="L30e-like"/>
    <property type="match status" value="1"/>
</dbReference>
<keyword evidence="3" id="KW-0808">Transferase</keyword>
<evidence type="ECO:0000256" key="2">
    <source>
        <dbReference type="ARBA" id="ARBA00022603"/>
    </source>
</evidence>
<organism evidence="6 7">
    <name type="scientific">Brotonthovivens ammoniilytica</name>
    <dbReference type="NCBI Taxonomy" id="2981725"/>
    <lineage>
        <taxon>Bacteria</taxon>
        <taxon>Bacillati</taxon>
        <taxon>Bacillota</taxon>
        <taxon>Clostridia</taxon>
        <taxon>Lachnospirales</taxon>
        <taxon>Lachnospiraceae</taxon>
        <taxon>Brotonthovivens</taxon>
    </lineage>
</organism>
<dbReference type="InterPro" id="IPR029064">
    <property type="entry name" value="Ribosomal_eL30-like_sf"/>
</dbReference>
<evidence type="ECO:0000259" key="5">
    <source>
        <dbReference type="Pfam" id="PF22435"/>
    </source>
</evidence>
<protein>
    <submittedName>
        <fullName evidence="6">RNA methyltransferase</fullName>
    </submittedName>
</protein>
<dbReference type="Gene3D" id="3.40.1280.10">
    <property type="match status" value="1"/>
</dbReference>
<proteinExistence type="inferred from homology"/>
<dbReference type="InterPro" id="IPR051259">
    <property type="entry name" value="rRNA_Methyltransferase"/>
</dbReference>
<dbReference type="PANTHER" id="PTHR43191">
    <property type="entry name" value="RRNA METHYLTRANSFERASE 3"/>
    <property type="match status" value="1"/>
</dbReference>
<dbReference type="PANTHER" id="PTHR43191:SF2">
    <property type="entry name" value="RRNA METHYLTRANSFERASE 3, MITOCHONDRIAL"/>
    <property type="match status" value="1"/>
</dbReference>
<feature type="domain" description="MRM3-like substrate binding" evidence="5">
    <location>
        <begin position="7"/>
        <end position="88"/>
    </location>
</feature>
<dbReference type="Proteomes" id="UP001652442">
    <property type="component" value="Unassembled WGS sequence"/>
</dbReference>
<comment type="similarity">
    <text evidence="1">Belongs to the class IV-like SAM-binding methyltransferase superfamily. RNA methyltransferase TrmH family.</text>
</comment>
<dbReference type="GO" id="GO:0008168">
    <property type="term" value="F:methyltransferase activity"/>
    <property type="evidence" value="ECO:0007669"/>
    <property type="project" value="UniProtKB-KW"/>
</dbReference>
<evidence type="ECO:0000256" key="3">
    <source>
        <dbReference type="ARBA" id="ARBA00022679"/>
    </source>
</evidence>
<dbReference type="InterPro" id="IPR001537">
    <property type="entry name" value="SpoU_MeTrfase"/>
</dbReference>
<evidence type="ECO:0000256" key="1">
    <source>
        <dbReference type="ARBA" id="ARBA00007228"/>
    </source>
</evidence>
<dbReference type="Pfam" id="PF22435">
    <property type="entry name" value="MRM3-like_sub_bind"/>
    <property type="match status" value="1"/>
</dbReference>
<dbReference type="InterPro" id="IPR029028">
    <property type="entry name" value="Alpha/beta_knot_MTases"/>
</dbReference>
<dbReference type="InterPro" id="IPR053888">
    <property type="entry name" value="MRM3-like_sub_bind"/>
</dbReference>